<accession>A0A0A9B1A9</accession>
<proteinExistence type="predicted"/>
<protein>
    <submittedName>
        <fullName evidence="1">Uncharacterized protein</fullName>
    </submittedName>
</protein>
<reference evidence="1" key="1">
    <citation type="submission" date="2014-09" db="EMBL/GenBank/DDBJ databases">
        <authorList>
            <person name="Magalhaes I.L.F."/>
            <person name="Oliveira U."/>
            <person name="Santos F.R."/>
            <person name="Vidigal T.H.D.A."/>
            <person name="Brescovit A.D."/>
            <person name="Santos A.J."/>
        </authorList>
    </citation>
    <scope>NUCLEOTIDE SEQUENCE</scope>
    <source>
        <tissue evidence="1">Shoot tissue taken approximately 20 cm above the soil surface</tissue>
    </source>
</reference>
<dbReference type="EMBL" id="GBRH01240111">
    <property type="protein sequence ID" value="JAD57784.1"/>
    <property type="molecule type" value="Transcribed_RNA"/>
</dbReference>
<sequence length="40" mass="4519">MLEQAISIKLGVIGKTKTREQMQGILRYAKVNWLNGSEVD</sequence>
<evidence type="ECO:0000313" key="1">
    <source>
        <dbReference type="EMBL" id="JAD57784.1"/>
    </source>
</evidence>
<dbReference type="AlphaFoldDB" id="A0A0A9B1A9"/>
<organism evidence="1">
    <name type="scientific">Arundo donax</name>
    <name type="common">Giant reed</name>
    <name type="synonym">Donax arundinaceus</name>
    <dbReference type="NCBI Taxonomy" id="35708"/>
    <lineage>
        <taxon>Eukaryota</taxon>
        <taxon>Viridiplantae</taxon>
        <taxon>Streptophyta</taxon>
        <taxon>Embryophyta</taxon>
        <taxon>Tracheophyta</taxon>
        <taxon>Spermatophyta</taxon>
        <taxon>Magnoliopsida</taxon>
        <taxon>Liliopsida</taxon>
        <taxon>Poales</taxon>
        <taxon>Poaceae</taxon>
        <taxon>PACMAD clade</taxon>
        <taxon>Arundinoideae</taxon>
        <taxon>Arundineae</taxon>
        <taxon>Arundo</taxon>
    </lineage>
</organism>
<name>A0A0A9B1A9_ARUDO</name>
<reference evidence="1" key="2">
    <citation type="journal article" date="2015" name="Data Brief">
        <title>Shoot transcriptome of the giant reed, Arundo donax.</title>
        <authorList>
            <person name="Barrero R.A."/>
            <person name="Guerrero F.D."/>
            <person name="Moolhuijzen P."/>
            <person name="Goolsby J.A."/>
            <person name="Tidwell J."/>
            <person name="Bellgard S.E."/>
            <person name="Bellgard M.I."/>
        </authorList>
    </citation>
    <scope>NUCLEOTIDE SEQUENCE</scope>
    <source>
        <tissue evidence="1">Shoot tissue taken approximately 20 cm above the soil surface</tissue>
    </source>
</reference>